<dbReference type="SUPFAM" id="SSF53254">
    <property type="entry name" value="Phosphoglycerate mutase-like"/>
    <property type="match status" value="1"/>
</dbReference>
<evidence type="ECO:0000313" key="1">
    <source>
        <dbReference type="EMBL" id="CAG9621297.1"/>
    </source>
</evidence>
<name>A0ABN8AC84_9BACI</name>
<dbReference type="InterPro" id="IPR013078">
    <property type="entry name" value="His_Pase_superF_clade-1"/>
</dbReference>
<dbReference type="PANTHER" id="PTHR48100">
    <property type="entry name" value="BROAD-SPECIFICITY PHOSPHATASE YOR283W-RELATED"/>
    <property type="match status" value="1"/>
</dbReference>
<reference evidence="1 2" key="1">
    <citation type="submission" date="2021-10" db="EMBL/GenBank/DDBJ databases">
        <authorList>
            <person name="Criscuolo A."/>
        </authorList>
    </citation>
    <scope>NUCLEOTIDE SEQUENCE [LARGE SCALE GENOMIC DNA]</scope>
    <source>
        <strain evidence="2">CIP 111883</strain>
    </source>
</reference>
<gene>
    <name evidence="1" type="ORF">BACCIP111883_02069</name>
</gene>
<accession>A0ABN8AC84</accession>
<sequence>MDTYIYMVRHGESPKEGDERTRGLTAKGYEDALLIGELLRNEEIDVVLSSPYKRSILSVQPIAKQIGQEVIVIDNLKERMFTGENNRMSDKELLPLLKKSFEDPYFSLSGAESNTDCQKRAVKVLQEILNVYKGRRVVVGTHGAIMTLMMGFYSPDYSLDFLLQTTKPDIYRMQFNVQQLVEVKKLWKE</sequence>
<dbReference type="CDD" id="cd07067">
    <property type="entry name" value="HP_PGM_like"/>
    <property type="match status" value="1"/>
</dbReference>
<dbReference type="RefSeq" id="WP_230501194.1">
    <property type="nucleotide sequence ID" value="NZ_CAKJTJ010000009.1"/>
</dbReference>
<protein>
    <recommendedName>
        <fullName evidence="3">Histidine phosphatase family protein</fullName>
    </recommendedName>
</protein>
<dbReference type="Proteomes" id="UP000789833">
    <property type="component" value="Unassembled WGS sequence"/>
</dbReference>
<organism evidence="1 2">
    <name type="scientific">Sutcliffiella rhizosphaerae</name>
    <dbReference type="NCBI Taxonomy" id="2880967"/>
    <lineage>
        <taxon>Bacteria</taxon>
        <taxon>Bacillati</taxon>
        <taxon>Bacillota</taxon>
        <taxon>Bacilli</taxon>
        <taxon>Bacillales</taxon>
        <taxon>Bacillaceae</taxon>
        <taxon>Sutcliffiella</taxon>
    </lineage>
</organism>
<keyword evidence="2" id="KW-1185">Reference proteome</keyword>
<dbReference type="InterPro" id="IPR050275">
    <property type="entry name" value="PGM_Phosphatase"/>
</dbReference>
<dbReference type="Gene3D" id="3.40.50.1240">
    <property type="entry name" value="Phosphoglycerate mutase-like"/>
    <property type="match status" value="1"/>
</dbReference>
<proteinExistence type="predicted"/>
<evidence type="ECO:0000313" key="2">
    <source>
        <dbReference type="Proteomes" id="UP000789833"/>
    </source>
</evidence>
<dbReference type="Pfam" id="PF00300">
    <property type="entry name" value="His_Phos_1"/>
    <property type="match status" value="1"/>
</dbReference>
<dbReference type="EMBL" id="CAKJTJ010000009">
    <property type="protein sequence ID" value="CAG9621297.1"/>
    <property type="molecule type" value="Genomic_DNA"/>
</dbReference>
<evidence type="ECO:0008006" key="3">
    <source>
        <dbReference type="Google" id="ProtNLM"/>
    </source>
</evidence>
<comment type="caution">
    <text evidence="1">The sequence shown here is derived from an EMBL/GenBank/DDBJ whole genome shotgun (WGS) entry which is preliminary data.</text>
</comment>
<dbReference type="PANTHER" id="PTHR48100:SF59">
    <property type="entry name" value="ADENOSYLCOBALAMIN_ALPHA-RIBAZOLE PHOSPHATASE"/>
    <property type="match status" value="1"/>
</dbReference>
<dbReference type="InterPro" id="IPR029033">
    <property type="entry name" value="His_PPase_superfam"/>
</dbReference>